<dbReference type="EMBL" id="JBCGDC010000050">
    <property type="protein sequence ID" value="MFB6395071.1"/>
    <property type="molecule type" value="Genomic_DNA"/>
</dbReference>
<protein>
    <submittedName>
        <fullName evidence="7">NAD(P)-dependent oxidoreductase</fullName>
    </submittedName>
</protein>
<reference evidence="7 8" key="1">
    <citation type="submission" date="2024-04" db="EMBL/GenBank/DDBJ databases">
        <title>Polymorphospora sp. isolated from Baiyangdian Lake in Xiong'an New Area.</title>
        <authorList>
            <person name="Zhang X."/>
            <person name="Liu J."/>
        </authorList>
    </citation>
    <scope>NUCLEOTIDE SEQUENCE [LARGE SCALE GENOMIC DNA]</scope>
    <source>
        <strain evidence="7 8">2-325</strain>
    </source>
</reference>
<keyword evidence="2 4" id="KW-0560">Oxidoreductase</keyword>
<dbReference type="InterPro" id="IPR050418">
    <property type="entry name" value="D-iso_2-hydroxyacid_DH_PdxB"/>
</dbReference>
<evidence type="ECO:0000313" key="7">
    <source>
        <dbReference type="EMBL" id="MFB6395071.1"/>
    </source>
</evidence>
<evidence type="ECO:0000256" key="4">
    <source>
        <dbReference type="RuleBase" id="RU003719"/>
    </source>
</evidence>
<dbReference type="PANTHER" id="PTHR43761:SF1">
    <property type="entry name" value="D-ISOMER SPECIFIC 2-HYDROXYACID DEHYDROGENASE CATALYTIC DOMAIN-CONTAINING PROTEIN-RELATED"/>
    <property type="match status" value="1"/>
</dbReference>
<keyword evidence="8" id="KW-1185">Reference proteome</keyword>
<gene>
    <name evidence="7" type="ORF">AAFH96_18460</name>
</gene>
<dbReference type="Gene3D" id="3.40.50.720">
    <property type="entry name" value="NAD(P)-binding Rossmann-like Domain"/>
    <property type="match status" value="2"/>
</dbReference>
<evidence type="ECO:0000259" key="6">
    <source>
        <dbReference type="Pfam" id="PF02826"/>
    </source>
</evidence>
<evidence type="ECO:0000256" key="1">
    <source>
        <dbReference type="ARBA" id="ARBA00005854"/>
    </source>
</evidence>
<dbReference type="SUPFAM" id="SSF52283">
    <property type="entry name" value="Formate/glycerate dehydrogenase catalytic domain-like"/>
    <property type="match status" value="1"/>
</dbReference>
<evidence type="ECO:0000256" key="3">
    <source>
        <dbReference type="ARBA" id="ARBA00023027"/>
    </source>
</evidence>
<dbReference type="InterPro" id="IPR006140">
    <property type="entry name" value="D-isomer_DH_NAD-bd"/>
</dbReference>
<keyword evidence="3" id="KW-0520">NAD</keyword>
<dbReference type="Pfam" id="PF00389">
    <property type="entry name" value="2-Hacid_dh"/>
    <property type="match status" value="1"/>
</dbReference>
<dbReference type="SUPFAM" id="SSF51735">
    <property type="entry name" value="NAD(P)-binding Rossmann-fold domains"/>
    <property type="match status" value="1"/>
</dbReference>
<dbReference type="Pfam" id="PF02826">
    <property type="entry name" value="2-Hacid_dh_C"/>
    <property type="match status" value="1"/>
</dbReference>
<feature type="domain" description="D-isomer specific 2-hydroxyacid dehydrogenase catalytic" evidence="5">
    <location>
        <begin position="25"/>
        <end position="310"/>
    </location>
</feature>
<evidence type="ECO:0000259" key="5">
    <source>
        <dbReference type="Pfam" id="PF00389"/>
    </source>
</evidence>
<feature type="domain" description="D-isomer specific 2-hydroxyacid dehydrogenase NAD-binding" evidence="6">
    <location>
        <begin position="118"/>
        <end position="262"/>
    </location>
</feature>
<name>A0ABV5CVK3_9ACTN</name>
<evidence type="ECO:0000256" key="2">
    <source>
        <dbReference type="ARBA" id="ARBA00023002"/>
    </source>
</evidence>
<organism evidence="7 8">
    <name type="scientific">Polymorphospora lycopeni</name>
    <dbReference type="NCBI Taxonomy" id="3140240"/>
    <lineage>
        <taxon>Bacteria</taxon>
        <taxon>Bacillati</taxon>
        <taxon>Actinomycetota</taxon>
        <taxon>Actinomycetes</taxon>
        <taxon>Micromonosporales</taxon>
        <taxon>Micromonosporaceae</taxon>
        <taxon>Polymorphospora</taxon>
    </lineage>
</organism>
<dbReference type="InterPro" id="IPR036291">
    <property type="entry name" value="NAD(P)-bd_dom_sf"/>
</dbReference>
<dbReference type="Proteomes" id="UP001582793">
    <property type="component" value="Unassembled WGS sequence"/>
</dbReference>
<comment type="similarity">
    <text evidence="1 4">Belongs to the D-isomer specific 2-hydroxyacid dehydrogenase family.</text>
</comment>
<dbReference type="RefSeq" id="WP_375735015.1">
    <property type="nucleotide sequence ID" value="NZ_JBCGDC010000050.1"/>
</dbReference>
<accession>A0ABV5CVK3</accession>
<dbReference type="InterPro" id="IPR006139">
    <property type="entry name" value="D-isomer_2_OHA_DH_cat_dom"/>
</dbReference>
<evidence type="ECO:0000313" key="8">
    <source>
        <dbReference type="Proteomes" id="UP001582793"/>
    </source>
</evidence>
<dbReference type="PANTHER" id="PTHR43761">
    <property type="entry name" value="D-ISOMER SPECIFIC 2-HYDROXYACID DEHYDROGENASE FAMILY PROTEIN (AFU_ORTHOLOGUE AFUA_1G13630)"/>
    <property type="match status" value="1"/>
</dbReference>
<sequence>MSTTPTARIVYLDEPTYLTTSFLRQLSRLGTVTVHYDRPGRQETIRRLSAADIALVEWTTLSADVLRQARQLRHVSTLLSATDQIDLVAARQLGISVSHCPDYSVDAVADYVTTSVGALSRQLLPASRMGVAGVRHRYPPFLGRSLSGAVIGLVGTGRIGQAVARRARAFGMEVLGHNRSGRPVPGIELVGLPELVRRSDVVSVQVPASEETAELLSAELVGALRPGCIVVSVSRAETIAMRALADRHAAGRLGGVALDDVPDGLAPIFARKQNTQITPGIAWYTRASRQDNLTEVLANVRGFLNGEPVNVVA</sequence>
<proteinExistence type="inferred from homology"/>
<comment type="caution">
    <text evidence="7">The sequence shown here is derived from an EMBL/GenBank/DDBJ whole genome shotgun (WGS) entry which is preliminary data.</text>
</comment>